<dbReference type="InterPro" id="IPR005471">
    <property type="entry name" value="Tscrpt_reg_IclR_N"/>
</dbReference>
<evidence type="ECO:0000256" key="2">
    <source>
        <dbReference type="ARBA" id="ARBA00023125"/>
    </source>
</evidence>
<dbReference type="Pfam" id="PF09339">
    <property type="entry name" value="HTH_IclR"/>
    <property type="match status" value="1"/>
</dbReference>
<dbReference type="GO" id="GO:0003700">
    <property type="term" value="F:DNA-binding transcription factor activity"/>
    <property type="evidence" value="ECO:0007669"/>
    <property type="project" value="TreeGrafter"/>
</dbReference>
<name>A0A0U2U3A6_9BACL</name>
<sequence length="251" mass="28258">MEKKYWVPALEKANDVLQAIAQQPSGLKLIDLSKRLAIHKSSMFSLLNTMEALEWVVRENDGTYSLGSRLGYIGNAFFKQFSLIDRFRKEASITKHIIKETIQLAKLEGREVLYLAKEEMPSPVRLASEPGIKFPAHATALGKVMLAFQDRAELDALYTSGELEPRLTPHTLQSREELYRQLAEVRANGCAYDLQEAVMGFSCVAAPVRDADGKVIAAISCSMFQHEWEEKRELAKEEICALAKRLSQNPQ</sequence>
<accession>A0A0U2U3A6</accession>
<dbReference type="PANTHER" id="PTHR30136:SF35">
    <property type="entry name" value="HTH-TYPE TRANSCRIPTIONAL REGULATOR RV1719"/>
    <property type="match status" value="1"/>
</dbReference>
<dbReference type="PROSITE" id="PS51077">
    <property type="entry name" value="HTH_ICLR"/>
    <property type="match status" value="1"/>
</dbReference>
<feature type="domain" description="IclR-ED" evidence="5">
    <location>
        <begin position="69"/>
        <end position="251"/>
    </location>
</feature>
<dbReference type="STRING" id="162209.IJ22_04190"/>
<keyword evidence="7" id="KW-1185">Reference proteome</keyword>
<dbReference type="RefSeq" id="WP_062406892.1">
    <property type="nucleotide sequence ID" value="NZ_CP013652.1"/>
</dbReference>
<dbReference type="PATRIC" id="fig|162209.4.peg.442"/>
<dbReference type="KEGG" id="pnp:IJ22_04190"/>
<protein>
    <submittedName>
        <fullName evidence="6">IclR family transcriptional regulator</fullName>
    </submittedName>
</protein>
<dbReference type="SMART" id="SM00346">
    <property type="entry name" value="HTH_ICLR"/>
    <property type="match status" value="1"/>
</dbReference>
<dbReference type="PROSITE" id="PS51078">
    <property type="entry name" value="ICLR_ED"/>
    <property type="match status" value="1"/>
</dbReference>
<organism evidence="6 7">
    <name type="scientific">Paenibacillus naphthalenovorans</name>
    <dbReference type="NCBI Taxonomy" id="162209"/>
    <lineage>
        <taxon>Bacteria</taxon>
        <taxon>Bacillati</taxon>
        <taxon>Bacillota</taxon>
        <taxon>Bacilli</taxon>
        <taxon>Bacillales</taxon>
        <taxon>Paenibacillaceae</taxon>
        <taxon>Paenibacillus</taxon>
    </lineage>
</organism>
<keyword evidence="2" id="KW-0238">DNA-binding</keyword>
<reference evidence="6 7" key="2">
    <citation type="journal article" date="2016" name="Genome Announc.">
        <title>Complete Genome Sequences of Two Interactive Moderate Thermophiles, Paenibacillus napthalenovorans 32O-Y and Paenibacillus sp. 32O-W.</title>
        <authorList>
            <person name="Butler R.R.III."/>
            <person name="Wang J."/>
            <person name="Stark B.C."/>
            <person name="Pombert J.F."/>
        </authorList>
    </citation>
    <scope>NUCLEOTIDE SEQUENCE [LARGE SCALE GENOMIC DNA]</scope>
    <source>
        <strain evidence="6 7">32O-Y</strain>
    </source>
</reference>
<feature type="domain" description="HTH iclR-type" evidence="4">
    <location>
        <begin position="7"/>
        <end position="68"/>
    </location>
</feature>
<dbReference type="SUPFAM" id="SSF46785">
    <property type="entry name" value="Winged helix' DNA-binding domain"/>
    <property type="match status" value="1"/>
</dbReference>
<dbReference type="Pfam" id="PF01614">
    <property type="entry name" value="IclR_C"/>
    <property type="match status" value="1"/>
</dbReference>
<dbReference type="GO" id="GO:0003677">
    <property type="term" value="F:DNA binding"/>
    <property type="evidence" value="ECO:0007669"/>
    <property type="project" value="UniProtKB-KW"/>
</dbReference>
<reference evidence="7" key="1">
    <citation type="submission" date="2015-12" db="EMBL/GenBank/DDBJ databases">
        <title>Complete genome sequences of two moderately thermophilic Paenibacillus species.</title>
        <authorList>
            <person name="Butler R.III."/>
            <person name="Wang J."/>
            <person name="Stark B.C."/>
            <person name="Pombert J.-F."/>
        </authorList>
    </citation>
    <scope>NUCLEOTIDE SEQUENCE [LARGE SCALE GENOMIC DNA]</scope>
    <source>
        <strain evidence="7">32O-Y</strain>
    </source>
</reference>
<dbReference type="Gene3D" id="3.30.450.40">
    <property type="match status" value="1"/>
</dbReference>
<keyword evidence="3" id="KW-0804">Transcription</keyword>
<keyword evidence="1" id="KW-0805">Transcription regulation</keyword>
<dbReference type="PANTHER" id="PTHR30136">
    <property type="entry name" value="HELIX-TURN-HELIX TRANSCRIPTIONAL REGULATOR, ICLR FAMILY"/>
    <property type="match status" value="1"/>
</dbReference>
<dbReference type="InterPro" id="IPR014757">
    <property type="entry name" value="Tscrpt_reg_IclR_C"/>
</dbReference>
<dbReference type="EMBL" id="CP013652">
    <property type="protein sequence ID" value="ALS20808.1"/>
    <property type="molecule type" value="Genomic_DNA"/>
</dbReference>
<dbReference type="GO" id="GO:0045892">
    <property type="term" value="P:negative regulation of DNA-templated transcription"/>
    <property type="evidence" value="ECO:0007669"/>
    <property type="project" value="UniProtKB-ARBA"/>
</dbReference>
<evidence type="ECO:0000259" key="4">
    <source>
        <dbReference type="PROSITE" id="PS51077"/>
    </source>
</evidence>
<dbReference type="InterPro" id="IPR029016">
    <property type="entry name" value="GAF-like_dom_sf"/>
</dbReference>
<dbReference type="InterPro" id="IPR036390">
    <property type="entry name" value="WH_DNA-bd_sf"/>
</dbReference>
<dbReference type="Gene3D" id="1.10.10.10">
    <property type="entry name" value="Winged helix-like DNA-binding domain superfamily/Winged helix DNA-binding domain"/>
    <property type="match status" value="1"/>
</dbReference>
<evidence type="ECO:0000256" key="3">
    <source>
        <dbReference type="ARBA" id="ARBA00023163"/>
    </source>
</evidence>
<gene>
    <name evidence="6" type="ORF">IJ22_04190</name>
</gene>
<evidence type="ECO:0000313" key="6">
    <source>
        <dbReference type="EMBL" id="ALS20808.1"/>
    </source>
</evidence>
<dbReference type="InterPro" id="IPR050707">
    <property type="entry name" value="HTH_MetabolicPath_Reg"/>
</dbReference>
<dbReference type="AlphaFoldDB" id="A0A0U2U3A6"/>
<dbReference type="Proteomes" id="UP000061660">
    <property type="component" value="Chromosome"/>
</dbReference>
<dbReference type="OrthoDB" id="9791752at2"/>
<dbReference type="SUPFAM" id="SSF55781">
    <property type="entry name" value="GAF domain-like"/>
    <property type="match status" value="1"/>
</dbReference>
<evidence type="ECO:0000259" key="5">
    <source>
        <dbReference type="PROSITE" id="PS51078"/>
    </source>
</evidence>
<dbReference type="InterPro" id="IPR036388">
    <property type="entry name" value="WH-like_DNA-bd_sf"/>
</dbReference>
<evidence type="ECO:0000256" key="1">
    <source>
        <dbReference type="ARBA" id="ARBA00023015"/>
    </source>
</evidence>
<proteinExistence type="predicted"/>
<evidence type="ECO:0000313" key="7">
    <source>
        <dbReference type="Proteomes" id="UP000061660"/>
    </source>
</evidence>